<dbReference type="GO" id="GO:0016075">
    <property type="term" value="P:rRNA catabolic process"/>
    <property type="evidence" value="ECO:0007669"/>
    <property type="project" value="TreeGrafter"/>
</dbReference>
<dbReference type="SUPFAM" id="SSF50118">
    <property type="entry name" value="Cell growth inhibitor/plasmid maintenance toxic component"/>
    <property type="match status" value="1"/>
</dbReference>
<dbReference type="InterPro" id="IPR003477">
    <property type="entry name" value="PemK-like"/>
</dbReference>
<dbReference type="PIRSF" id="PIRSF033490">
    <property type="entry name" value="MazF"/>
    <property type="match status" value="1"/>
</dbReference>
<sequence length="114" mass="12593">MINFPLRSEIWIVNWNPSRGSEQAGKRPALIIQNNIGNEKAATTIVAAISTPVKNYPMNVILEPPEGGLHERSMVKTSQILTISKERLEKRLGIISSEKMAEVNAAIKLSLDLT</sequence>
<dbReference type="GO" id="GO:0003677">
    <property type="term" value="F:DNA binding"/>
    <property type="evidence" value="ECO:0007669"/>
    <property type="project" value="InterPro"/>
</dbReference>
<comment type="function">
    <text evidence="1">Toxic component of a type II toxin-antitoxin (TA) system.</text>
</comment>
<dbReference type="OrthoDB" id="9793906at2"/>
<dbReference type="GO" id="GO:0004521">
    <property type="term" value="F:RNA endonuclease activity"/>
    <property type="evidence" value="ECO:0007669"/>
    <property type="project" value="TreeGrafter"/>
</dbReference>
<dbReference type="AlphaFoldDB" id="A0A1W1HGC2"/>
<dbReference type="Proteomes" id="UP000191931">
    <property type="component" value="Unassembled WGS sequence"/>
</dbReference>
<dbReference type="InterPro" id="IPR011067">
    <property type="entry name" value="Plasmid_toxin/cell-grow_inhib"/>
</dbReference>
<organism evidence="2 3">
    <name type="scientific">Desulfamplus magnetovallimortis</name>
    <dbReference type="NCBI Taxonomy" id="1246637"/>
    <lineage>
        <taxon>Bacteria</taxon>
        <taxon>Pseudomonadati</taxon>
        <taxon>Thermodesulfobacteriota</taxon>
        <taxon>Desulfobacteria</taxon>
        <taxon>Desulfobacterales</taxon>
        <taxon>Desulfobacteraceae</taxon>
        <taxon>Desulfamplus</taxon>
    </lineage>
</organism>
<name>A0A1W1HGC2_9BACT</name>
<evidence type="ECO:0000313" key="3">
    <source>
        <dbReference type="Proteomes" id="UP000191931"/>
    </source>
</evidence>
<keyword evidence="1 2" id="KW-0378">Hydrolase</keyword>
<evidence type="ECO:0000256" key="1">
    <source>
        <dbReference type="PIRNR" id="PIRNR033490"/>
    </source>
</evidence>
<protein>
    <recommendedName>
        <fullName evidence="1">mRNA interferase</fullName>
        <ecNumber evidence="1">3.1.-.-</ecNumber>
    </recommendedName>
</protein>
<dbReference type="RefSeq" id="WP_080800176.1">
    <property type="nucleotide sequence ID" value="NZ_LT828541.1"/>
</dbReference>
<dbReference type="PANTHER" id="PTHR33988">
    <property type="entry name" value="ENDORIBONUCLEASE MAZF-RELATED"/>
    <property type="match status" value="1"/>
</dbReference>
<dbReference type="STRING" id="1246637.MTBBW1_330005"/>
<gene>
    <name evidence="2" type="primary">mazF</name>
    <name evidence="2" type="ORF">MTBBW1_330005</name>
</gene>
<dbReference type="EMBL" id="FWEV01000257">
    <property type="protein sequence ID" value="SLM31438.1"/>
    <property type="molecule type" value="Genomic_DNA"/>
</dbReference>
<dbReference type="GO" id="GO:0016787">
    <property type="term" value="F:hydrolase activity"/>
    <property type="evidence" value="ECO:0007669"/>
    <property type="project" value="UniProtKB-KW"/>
</dbReference>
<accession>A0A1W1HGC2</accession>
<keyword evidence="1" id="KW-0255">Endonuclease</keyword>
<reference evidence="2 3" key="1">
    <citation type="submission" date="2017-03" db="EMBL/GenBank/DDBJ databases">
        <authorList>
            <person name="Afonso C.L."/>
            <person name="Miller P.J."/>
            <person name="Scott M.A."/>
            <person name="Spackman E."/>
            <person name="Goraichik I."/>
            <person name="Dimitrov K.M."/>
            <person name="Suarez D.L."/>
            <person name="Swayne D.E."/>
        </authorList>
    </citation>
    <scope>NUCLEOTIDE SEQUENCE [LARGE SCALE GENOMIC DNA]</scope>
    <source>
        <strain evidence="2">PRJEB14757</strain>
    </source>
</reference>
<comment type="similarity">
    <text evidence="1">Belongs to the PemK/MazF family.</text>
</comment>
<dbReference type="Pfam" id="PF02452">
    <property type="entry name" value="PemK_toxin"/>
    <property type="match status" value="1"/>
</dbReference>
<dbReference type="EC" id="3.1.-.-" evidence="1"/>
<keyword evidence="1" id="KW-0540">Nuclease</keyword>
<proteinExistence type="inferred from homology"/>
<evidence type="ECO:0000313" key="2">
    <source>
        <dbReference type="EMBL" id="SLM31438.1"/>
    </source>
</evidence>
<dbReference type="Gene3D" id="2.30.30.110">
    <property type="match status" value="1"/>
</dbReference>
<keyword evidence="3" id="KW-1185">Reference proteome</keyword>
<dbReference type="GO" id="GO:0006402">
    <property type="term" value="P:mRNA catabolic process"/>
    <property type="evidence" value="ECO:0007669"/>
    <property type="project" value="TreeGrafter"/>
</dbReference>